<dbReference type="GO" id="GO:0005975">
    <property type="term" value="P:carbohydrate metabolic process"/>
    <property type="evidence" value="ECO:0007669"/>
    <property type="project" value="InterPro"/>
</dbReference>
<sequence>MRTNIELTWNNSKVRLSACLLSLSTALVALNACGGGASASTSSNNAAGSATPATTPSQSTPALPAAGIPTNWKLVWADEFDLAGLPNSSKWMFDTERNKAGWYNNERQYYSKDRLENAQVDNGLLTITARKEQLNNASDYGGQAYTSARLLTRGKASWTYGYFEIRAKLPCGLGTWPAIWTLGTKGVWPDDGEIDIMEHVGKNKGKILGSAYTAFYNWPSGTGNTKETVVNDACDAFHTYQLFWDQDQIAIGVDNKYYFQFLNPKNGDYKKWPFDQPQYLILNLAIGGDLGGAVDDSIFPSKFEIDYVRVYQK</sequence>
<dbReference type="EMBL" id="JAGSPM010000002">
    <property type="protein sequence ID" value="MBR7745766.1"/>
    <property type="molecule type" value="Genomic_DNA"/>
</dbReference>
<feature type="domain" description="GH16" evidence="4">
    <location>
        <begin position="53"/>
        <end position="313"/>
    </location>
</feature>
<keyword evidence="6" id="KW-1185">Reference proteome</keyword>
<proteinExistence type="inferred from homology"/>
<dbReference type="PANTHER" id="PTHR10963">
    <property type="entry name" value="GLYCOSYL HYDROLASE-RELATED"/>
    <property type="match status" value="1"/>
</dbReference>
<evidence type="ECO:0000313" key="6">
    <source>
        <dbReference type="Proteomes" id="UP000680158"/>
    </source>
</evidence>
<evidence type="ECO:0000256" key="3">
    <source>
        <dbReference type="SAM" id="SignalP"/>
    </source>
</evidence>
<comment type="caution">
    <text evidence="5">The sequence shown here is derived from an EMBL/GenBank/DDBJ whole genome shotgun (WGS) entry which is preliminary data.</text>
</comment>
<organism evidence="5 6">
    <name type="scientific">Undibacterium baiyunense</name>
    <dbReference type="NCBI Taxonomy" id="2828731"/>
    <lineage>
        <taxon>Bacteria</taxon>
        <taxon>Pseudomonadati</taxon>
        <taxon>Pseudomonadota</taxon>
        <taxon>Betaproteobacteria</taxon>
        <taxon>Burkholderiales</taxon>
        <taxon>Oxalobacteraceae</taxon>
        <taxon>Undibacterium</taxon>
    </lineage>
</organism>
<dbReference type="CDD" id="cd08023">
    <property type="entry name" value="GH16_laminarinase_like"/>
    <property type="match status" value="1"/>
</dbReference>
<accession>A0A941DCV5</accession>
<feature type="chain" id="PRO_5037621128" evidence="3">
    <location>
        <begin position="32"/>
        <end position="313"/>
    </location>
</feature>
<gene>
    <name evidence="5" type="ORF">KDM92_04180</name>
</gene>
<dbReference type="Proteomes" id="UP000680158">
    <property type="component" value="Unassembled WGS sequence"/>
</dbReference>
<keyword evidence="3" id="KW-0732">Signal</keyword>
<dbReference type="InterPro" id="IPR000757">
    <property type="entry name" value="Beta-glucanase-like"/>
</dbReference>
<evidence type="ECO:0000259" key="4">
    <source>
        <dbReference type="PROSITE" id="PS51762"/>
    </source>
</evidence>
<dbReference type="InterPro" id="IPR013320">
    <property type="entry name" value="ConA-like_dom_sf"/>
</dbReference>
<evidence type="ECO:0000313" key="5">
    <source>
        <dbReference type="EMBL" id="MBR7745766.1"/>
    </source>
</evidence>
<dbReference type="RefSeq" id="WP_212683140.1">
    <property type="nucleotide sequence ID" value="NZ_JAGSPM010000002.1"/>
</dbReference>
<dbReference type="AlphaFoldDB" id="A0A941DCV5"/>
<dbReference type="SUPFAM" id="SSF49899">
    <property type="entry name" value="Concanavalin A-like lectins/glucanases"/>
    <property type="match status" value="1"/>
</dbReference>
<evidence type="ECO:0000256" key="1">
    <source>
        <dbReference type="ARBA" id="ARBA00006865"/>
    </source>
</evidence>
<feature type="region of interest" description="Disordered" evidence="2">
    <location>
        <begin position="41"/>
        <end position="63"/>
    </location>
</feature>
<dbReference type="InterPro" id="IPR050546">
    <property type="entry name" value="Glycosyl_Hydrlase_16"/>
</dbReference>
<dbReference type="PROSITE" id="PS51762">
    <property type="entry name" value="GH16_2"/>
    <property type="match status" value="1"/>
</dbReference>
<feature type="signal peptide" evidence="3">
    <location>
        <begin position="1"/>
        <end position="31"/>
    </location>
</feature>
<name>A0A941DCV5_9BURK</name>
<protein>
    <submittedName>
        <fullName evidence="5">Glycoside hydrolase family 16 protein</fullName>
    </submittedName>
</protein>
<dbReference type="Pfam" id="PF00722">
    <property type="entry name" value="Glyco_hydro_16"/>
    <property type="match status" value="1"/>
</dbReference>
<reference evidence="5 6" key="1">
    <citation type="submission" date="2021-04" db="EMBL/GenBank/DDBJ databases">
        <title>novel species isolated from subtropical streams in China.</title>
        <authorList>
            <person name="Lu H."/>
        </authorList>
    </citation>
    <scope>NUCLEOTIDE SEQUENCE [LARGE SCALE GENOMIC DNA]</scope>
    <source>
        <strain evidence="5 6">BYS107W</strain>
    </source>
</reference>
<comment type="similarity">
    <text evidence="1">Belongs to the glycosyl hydrolase 16 family.</text>
</comment>
<dbReference type="PANTHER" id="PTHR10963:SF55">
    <property type="entry name" value="GLYCOSIDE HYDROLASE FAMILY 16 PROTEIN"/>
    <property type="match status" value="1"/>
</dbReference>
<dbReference type="GO" id="GO:0004553">
    <property type="term" value="F:hydrolase activity, hydrolyzing O-glycosyl compounds"/>
    <property type="evidence" value="ECO:0007669"/>
    <property type="project" value="InterPro"/>
</dbReference>
<keyword evidence="5" id="KW-0378">Hydrolase</keyword>
<dbReference type="Gene3D" id="2.60.120.200">
    <property type="match status" value="1"/>
</dbReference>
<evidence type="ECO:0000256" key="2">
    <source>
        <dbReference type="SAM" id="MobiDB-lite"/>
    </source>
</evidence>